<proteinExistence type="predicted"/>
<dbReference type="RefSeq" id="WP_377601449.1">
    <property type="nucleotide sequence ID" value="NZ_JBHUME010000005.1"/>
</dbReference>
<evidence type="ECO:0000256" key="1">
    <source>
        <dbReference type="SAM" id="Phobius"/>
    </source>
</evidence>
<dbReference type="EMBL" id="JBHUME010000005">
    <property type="protein sequence ID" value="MFD2612170.1"/>
    <property type="molecule type" value="Genomic_DNA"/>
</dbReference>
<comment type="caution">
    <text evidence="3">The sequence shown here is derived from an EMBL/GenBank/DDBJ whole genome shotgun (WGS) entry which is preliminary data.</text>
</comment>
<dbReference type="InterPro" id="IPR031564">
    <property type="entry name" value="Flp1-like"/>
</dbReference>
<evidence type="ECO:0000313" key="4">
    <source>
        <dbReference type="Proteomes" id="UP001597541"/>
    </source>
</evidence>
<keyword evidence="4" id="KW-1185">Reference proteome</keyword>
<keyword evidence="1" id="KW-0472">Membrane</keyword>
<accession>A0ABW5PCG8</accession>
<sequence length="71" mass="8259">MNWKESWKMFWKEEEGLGTLEMIMIVAVILILAVAFRKWIIGWFEKLLGQANNELKSNTDTVDATLLNQSN</sequence>
<keyword evidence="1" id="KW-0812">Transmembrane</keyword>
<evidence type="ECO:0000259" key="2">
    <source>
        <dbReference type="Pfam" id="PF16982"/>
    </source>
</evidence>
<gene>
    <name evidence="3" type="ORF">ACFSUF_06970</name>
</gene>
<feature type="transmembrane region" description="Helical" evidence="1">
    <location>
        <begin position="20"/>
        <end position="40"/>
    </location>
</feature>
<dbReference type="Pfam" id="PF16982">
    <property type="entry name" value="Flp1_like"/>
    <property type="match status" value="1"/>
</dbReference>
<reference evidence="4" key="1">
    <citation type="journal article" date="2019" name="Int. J. Syst. Evol. Microbiol.">
        <title>The Global Catalogue of Microorganisms (GCM) 10K type strain sequencing project: providing services to taxonomists for standard genome sequencing and annotation.</title>
        <authorList>
            <consortium name="The Broad Institute Genomics Platform"/>
            <consortium name="The Broad Institute Genome Sequencing Center for Infectious Disease"/>
            <person name="Wu L."/>
            <person name="Ma J."/>
        </authorList>
    </citation>
    <scope>NUCLEOTIDE SEQUENCE [LARGE SCALE GENOMIC DNA]</scope>
    <source>
        <strain evidence="4">KCTC 3950</strain>
    </source>
</reference>
<dbReference type="Proteomes" id="UP001597541">
    <property type="component" value="Unassembled WGS sequence"/>
</dbReference>
<protein>
    <submittedName>
        <fullName evidence="3">Flp1 family type IVb pilin</fullName>
    </submittedName>
</protein>
<name>A0ABW5PCG8_9BACL</name>
<evidence type="ECO:0000313" key="3">
    <source>
        <dbReference type="EMBL" id="MFD2612170.1"/>
    </source>
</evidence>
<feature type="domain" description="Putative Flagellin Flp1-like" evidence="2">
    <location>
        <begin position="10"/>
        <end position="55"/>
    </location>
</feature>
<keyword evidence="1" id="KW-1133">Transmembrane helix</keyword>
<organism evidence="3 4">
    <name type="scientific">Paenibacillus gansuensis</name>
    <dbReference type="NCBI Taxonomy" id="306542"/>
    <lineage>
        <taxon>Bacteria</taxon>
        <taxon>Bacillati</taxon>
        <taxon>Bacillota</taxon>
        <taxon>Bacilli</taxon>
        <taxon>Bacillales</taxon>
        <taxon>Paenibacillaceae</taxon>
        <taxon>Paenibacillus</taxon>
    </lineage>
</organism>